<gene>
    <name evidence="2" type="ORF">EH230_05790</name>
</gene>
<keyword evidence="1" id="KW-1133">Transmembrane helix</keyword>
<evidence type="ECO:0000256" key="1">
    <source>
        <dbReference type="SAM" id="Phobius"/>
    </source>
</evidence>
<dbReference type="EMBL" id="RQSM01000003">
    <property type="protein sequence ID" value="RVU91649.1"/>
    <property type="molecule type" value="Genomic_DNA"/>
</dbReference>
<dbReference type="Proteomes" id="UP000288951">
    <property type="component" value="Unassembled WGS sequence"/>
</dbReference>
<dbReference type="OrthoDB" id="1179771at2"/>
<dbReference type="AlphaFoldDB" id="A0A437UDL2"/>
<sequence>MNKKTKAFLYNFLSFTVFFFSTRYLVTQYANLSGWWIPMTAFVVSTILAPKFQSVVTRDGEKIFMKWIFIKGVKIIE</sequence>
<feature type="transmembrane region" description="Helical" evidence="1">
    <location>
        <begin position="7"/>
        <end position="26"/>
    </location>
</feature>
<keyword evidence="1" id="KW-0812">Transmembrane</keyword>
<reference evidence="2" key="1">
    <citation type="submission" date="2018-12" db="EMBL/GenBank/DDBJ databases">
        <title>Draft genome sequence of Flaovobacterium columnare ARS1 isolated from channel catfish in Alabama.</title>
        <authorList>
            <person name="Cai W."/>
            <person name="Arias C."/>
        </authorList>
    </citation>
    <scope>NUCLEOTIDE SEQUENCE [LARGE SCALE GENOMIC DNA]</scope>
    <source>
        <strain evidence="2">ARS1</strain>
    </source>
</reference>
<name>A0A437UDL2_9FLAO</name>
<organism evidence="2 3">
    <name type="scientific">Flavobacterium columnare</name>
    <dbReference type="NCBI Taxonomy" id="996"/>
    <lineage>
        <taxon>Bacteria</taxon>
        <taxon>Pseudomonadati</taxon>
        <taxon>Bacteroidota</taxon>
        <taxon>Flavobacteriia</taxon>
        <taxon>Flavobacteriales</taxon>
        <taxon>Flavobacteriaceae</taxon>
        <taxon>Flavobacterium</taxon>
    </lineage>
</organism>
<proteinExistence type="predicted"/>
<dbReference type="RefSeq" id="WP_127823718.1">
    <property type="nucleotide sequence ID" value="NZ_RQSM01000003.1"/>
</dbReference>
<protein>
    <submittedName>
        <fullName evidence="2">Uncharacterized protein</fullName>
    </submittedName>
</protein>
<evidence type="ECO:0000313" key="3">
    <source>
        <dbReference type="Proteomes" id="UP000288951"/>
    </source>
</evidence>
<evidence type="ECO:0000313" key="2">
    <source>
        <dbReference type="EMBL" id="RVU91649.1"/>
    </source>
</evidence>
<feature type="transmembrane region" description="Helical" evidence="1">
    <location>
        <begin position="32"/>
        <end position="49"/>
    </location>
</feature>
<comment type="caution">
    <text evidence="2">The sequence shown here is derived from an EMBL/GenBank/DDBJ whole genome shotgun (WGS) entry which is preliminary data.</text>
</comment>
<keyword evidence="1" id="KW-0472">Membrane</keyword>
<keyword evidence="3" id="KW-1185">Reference proteome</keyword>
<accession>A0A437UDL2</accession>